<organism evidence="2 3">
    <name type="scientific">Arthrobotrys oligospora (strain ATCC 24927 / CBS 115.81 / DSM 1491)</name>
    <name type="common">Nematode-trapping fungus</name>
    <name type="synonym">Didymozoophaga oligospora</name>
    <dbReference type="NCBI Taxonomy" id="756982"/>
    <lineage>
        <taxon>Eukaryota</taxon>
        <taxon>Fungi</taxon>
        <taxon>Dikarya</taxon>
        <taxon>Ascomycota</taxon>
        <taxon>Pezizomycotina</taxon>
        <taxon>Orbiliomycetes</taxon>
        <taxon>Orbiliales</taxon>
        <taxon>Orbiliaceae</taxon>
        <taxon>Orbilia</taxon>
        <taxon>Orbilia oligospora</taxon>
    </lineage>
</organism>
<keyword evidence="1" id="KW-1133">Transmembrane helix</keyword>
<name>G1WY54_ARTOA</name>
<dbReference type="PANTHER" id="PTHR42034">
    <property type="entry name" value="CHROMOSOME 7, WHOLE GENOME SHOTGUN SEQUENCE-RELATED"/>
    <property type="match status" value="1"/>
</dbReference>
<accession>G1WY54</accession>
<dbReference type="GeneID" id="22888066"/>
<dbReference type="AlphaFoldDB" id="G1WY54"/>
<gene>
    <name evidence="2" type="ORF">AOL_s00004g214</name>
</gene>
<dbReference type="EMBL" id="ADOT01000005">
    <property type="protein sequence ID" value="EGX54181.1"/>
    <property type="molecule type" value="Genomic_DNA"/>
</dbReference>
<comment type="caution">
    <text evidence="2">The sequence shown here is derived from an EMBL/GenBank/DDBJ whole genome shotgun (WGS) entry which is preliminary data.</text>
</comment>
<dbReference type="InterPro" id="IPR023213">
    <property type="entry name" value="CAT-like_dom_sf"/>
</dbReference>
<dbReference type="RefSeq" id="XP_011117166.1">
    <property type="nucleotide sequence ID" value="XM_011118864.1"/>
</dbReference>
<dbReference type="Proteomes" id="UP000008784">
    <property type="component" value="Unassembled WGS sequence"/>
</dbReference>
<dbReference type="PANTHER" id="PTHR42034:SF1">
    <property type="entry name" value="CONDENSATION DOMAIN-CONTAINING PROTEIN"/>
    <property type="match status" value="1"/>
</dbReference>
<dbReference type="STRING" id="756982.G1WY54"/>
<dbReference type="HOGENOM" id="CLU_683290_0_0_1"/>
<keyword evidence="1" id="KW-0472">Membrane</keyword>
<evidence type="ECO:0000313" key="2">
    <source>
        <dbReference type="EMBL" id="EGX54181.1"/>
    </source>
</evidence>
<dbReference type="eggNOG" id="ENOG502SESV">
    <property type="taxonomic scope" value="Eukaryota"/>
</dbReference>
<dbReference type="SUPFAM" id="SSF52777">
    <property type="entry name" value="CoA-dependent acyltransferases"/>
    <property type="match status" value="1"/>
</dbReference>
<proteinExistence type="predicted"/>
<sequence length="473" mass="52607">MASRWHPSATDPNVYTTPFDPIEKITHYYAATINPHIPQWSITSGAILSSSSGTYTPSQIKSAWKTLRYHHPIIAVTINDDGTGLVYTSPESDEEVERWIEETVIVVVGDDDNNIGKKGGRWVLAHQRVPKTGEVYWIPEKREVVLHLPHQISDGIGSIILLNNFLKILRTGETIPAPGFGNEVGRLPPSLFDTLGEKNWRHEKNFGLNDEMVKTAEGISGRFLGNESIAVSIKDGVGMDTVPEVPYGRVEHEFDEEETERIVKACREIGVTVTNAVMAANALAMAKYGDIEEEGEKKEKKKERAISNLVSVNYRPLIEGEGKLQAGGNMFVDTFSVFEVENDNGLKDFKEFAKEVKEELSKWKNNEDYISYSPLLAHRLEEVAKKGVEEGDIGNSGFVVSSLGIVEKYLKEQVDDFWFGISVASVGAGCLFIWTVKGRLRIAVCFNKSWFEEGVIEGFVDGVVGGLRRGLRV</sequence>
<dbReference type="OrthoDB" id="2548233at2759"/>
<dbReference type="InParanoid" id="G1WY54"/>
<reference evidence="2 3" key="1">
    <citation type="journal article" date="2011" name="PLoS Pathog.">
        <title>Genomic and proteomic analyses of the fungus Arthrobotrys oligospora provide insights into nematode-trap formation.</title>
        <authorList>
            <person name="Yang J."/>
            <person name="Wang L."/>
            <person name="Ji X."/>
            <person name="Feng Y."/>
            <person name="Li X."/>
            <person name="Zou C."/>
            <person name="Xu J."/>
            <person name="Ren Y."/>
            <person name="Mi Q."/>
            <person name="Wu J."/>
            <person name="Liu S."/>
            <person name="Liu Y."/>
            <person name="Huang X."/>
            <person name="Wang H."/>
            <person name="Niu X."/>
            <person name="Li J."/>
            <person name="Liang L."/>
            <person name="Luo Y."/>
            <person name="Ji K."/>
            <person name="Zhou W."/>
            <person name="Yu Z."/>
            <person name="Li G."/>
            <person name="Liu Y."/>
            <person name="Li L."/>
            <person name="Qiao M."/>
            <person name="Feng L."/>
            <person name="Zhang K.-Q."/>
        </authorList>
    </citation>
    <scope>NUCLEOTIDE SEQUENCE [LARGE SCALE GENOMIC DNA]</scope>
    <source>
        <strain evidence="3">ATCC 24927 / CBS 115.81 / DSM 1491</strain>
    </source>
</reference>
<dbReference type="Gene3D" id="3.30.559.30">
    <property type="entry name" value="Nonribosomal peptide synthetase, condensation domain"/>
    <property type="match status" value="1"/>
</dbReference>
<feature type="transmembrane region" description="Helical" evidence="1">
    <location>
        <begin position="417"/>
        <end position="436"/>
    </location>
</feature>
<dbReference type="Gene3D" id="3.30.559.10">
    <property type="entry name" value="Chloramphenicol acetyltransferase-like domain"/>
    <property type="match status" value="1"/>
</dbReference>
<evidence type="ECO:0000313" key="3">
    <source>
        <dbReference type="Proteomes" id="UP000008784"/>
    </source>
</evidence>
<evidence type="ECO:0000256" key="1">
    <source>
        <dbReference type="SAM" id="Phobius"/>
    </source>
</evidence>
<protein>
    <submittedName>
        <fullName evidence="2">Uncharacterized protein</fullName>
    </submittedName>
</protein>
<keyword evidence="1" id="KW-0812">Transmembrane</keyword>
<keyword evidence="3" id="KW-1185">Reference proteome</keyword>